<keyword evidence="5" id="KW-1185">Reference proteome</keyword>
<gene>
    <name evidence="4" type="ORF">SMTD_LOCUS13779</name>
</gene>
<proteinExistence type="predicted"/>
<dbReference type="PANTHER" id="PTHR22988">
    <property type="entry name" value="MYOTONIC DYSTROPHY S/T KINASE-RELATED"/>
    <property type="match status" value="1"/>
</dbReference>
<protein>
    <recommendedName>
        <fullName evidence="6">Protein kinase domain-containing protein</fullName>
    </recommendedName>
</protein>
<sequence length="75" mass="8831">MLYGVTPFYSETLVNTYANIMNHANSLKFPENVNVSDACLDFMKSEFSIYIHQYLHTHKYFLVLFRNNIFISNTV</sequence>
<comment type="catalytic activity">
    <reaction evidence="3">
        <text>L-seryl-[protein] + ATP = O-phospho-L-seryl-[protein] + ADP + H(+)</text>
        <dbReference type="Rhea" id="RHEA:17989"/>
        <dbReference type="Rhea" id="RHEA-COMP:9863"/>
        <dbReference type="Rhea" id="RHEA-COMP:11604"/>
        <dbReference type="ChEBI" id="CHEBI:15378"/>
        <dbReference type="ChEBI" id="CHEBI:29999"/>
        <dbReference type="ChEBI" id="CHEBI:30616"/>
        <dbReference type="ChEBI" id="CHEBI:83421"/>
        <dbReference type="ChEBI" id="CHEBI:456216"/>
        <dbReference type="EC" id="2.7.11.1"/>
    </reaction>
</comment>
<dbReference type="GO" id="GO:0005737">
    <property type="term" value="C:cytoplasm"/>
    <property type="evidence" value="ECO:0007669"/>
    <property type="project" value="TreeGrafter"/>
</dbReference>
<dbReference type="GO" id="GO:0031032">
    <property type="term" value="P:actomyosin structure organization"/>
    <property type="evidence" value="ECO:0007669"/>
    <property type="project" value="TreeGrafter"/>
</dbReference>
<reference evidence="4 5" key="1">
    <citation type="submission" date="2018-11" db="EMBL/GenBank/DDBJ databases">
        <authorList>
            <consortium name="Pathogen Informatics"/>
        </authorList>
    </citation>
    <scope>NUCLEOTIDE SEQUENCE [LARGE SCALE GENOMIC DNA]</scope>
    <source>
        <strain>Denwood</strain>
        <strain evidence="5">Zambia</strain>
    </source>
</reference>
<dbReference type="GO" id="GO:0005856">
    <property type="term" value="C:cytoskeleton"/>
    <property type="evidence" value="ECO:0007669"/>
    <property type="project" value="TreeGrafter"/>
</dbReference>
<evidence type="ECO:0008006" key="6">
    <source>
        <dbReference type="Google" id="ProtNLM"/>
    </source>
</evidence>
<dbReference type="InterPro" id="IPR050839">
    <property type="entry name" value="Rho-assoc_Ser/Thr_Kinase"/>
</dbReference>
<dbReference type="Proteomes" id="UP000269396">
    <property type="component" value="Unassembled WGS sequence"/>
</dbReference>
<evidence type="ECO:0000256" key="2">
    <source>
        <dbReference type="ARBA" id="ARBA00047899"/>
    </source>
</evidence>
<dbReference type="PANTHER" id="PTHR22988:SF71">
    <property type="entry name" value="CITRON RHO-INTERACTING KINASE"/>
    <property type="match status" value="1"/>
</dbReference>
<dbReference type="GO" id="GO:0004674">
    <property type="term" value="F:protein serine/threonine kinase activity"/>
    <property type="evidence" value="ECO:0007669"/>
    <property type="project" value="UniProtKB-EC"/>
</dbReference>
<evidence type="ECO:0000256" key="3">
    <source>
        <dbReference type="ARBA" id="ARBA00048679"/>
    </source>
</evidence>
<dbReference type="Gene3D" id="1.10.510.10">
    <property type="entry name" value="Transferase(Phosphotransferase) domain 1"/>
    <property type="match status" value="1"/>
</dbReference>
<dbReference type="EMBL" id="UZAL01033890">
    <property type="protein sequence ID" value="VDP64320.1"/>
    <property type="molecule type" value="Genomic_DNA"/>
</dbReference>
<accession>A0A183PHE3</accession>
<comment type="catalytic activity">
    <reaction evidence="2">
        <text>L-threonyl-[protein] + ATP = O-phospho-L-threonyl-[protein] + ADP + H(+)</text>
        <dbReference type="Rhea" id="RHEA:46608"/>
        <dbReference type="Rhea" id="RHEA-COMP:11060"/>
        <dbReference type="Rhea" id="RHEA-COMP:11605"/>
        <dbReference type="ChEBI" id="CHEBI:15378"/>
        <dbReference type="ChEBI" id="CHEBI:30013"/>
        <dbReference type="ChEBI" id="CHEBI:30616"/>
        <dbReference type="ChEBI" id="CHEBI:61977"/>
        <dbReference type="ChEBI" id="CHEBI:456216"/>
        <dbReference type="EC" id="2.7.11.1"/>
    </reaction>
</comment>
<evidence type="ECO:0000313" key="4">
    <source>
        <dbReference type="EMBL" id="VDP64320.1"/>
    </source>
</evidence>
<keyword evidence="1" id="KW-0597">Phosphoprotein</keyword>
<name>A0A183PHE3_9TREM</name>
<organism evidence="4 5">
    <name type="scientific">Schistosoma mattheei</name>
    <dbReference type="NCBI Taxonomy" id="31246"/>
    <lineage>
        <taxon>Eukaryota</taxon>
        <taxon>Metazoa</taxon>
        <taxon>Spiralia</taxon>
        <taxon>Lophotrochozoa</taxon>
        <taxon>Platyhelminthes</taxon>
        <taxon>Trematoda</taxon>
        <taxon>Digenea</taxon>
        <taxon>Strigeidida</taxon>
        <taxon>Schistosomatoidea</taxon>
        <taxon>Schistosomatidae</taxon>
        <taxon>Schistosoma</taxon>
    </lineage>
</organism>
<evidence type="ECO:0000313" key="5">
    <source>
        <dbReference type="Proteomes" id="UP000269396"/>
    </source>
</evidence>
<dbReference type="STRING" id="31246.A0A183PHE3"/>
<dbReference type="AlphaFoldDB" id="A0A183PHE3"/>
<evidence type="ECO:0000256" key="1">
    <source>
        <dbReference type="ARBA" id="ARBA00022553"/>
    </source>
</evidence>